<reference evidence="1" key="1">
    <citation type="submission" date="2022-10" db="EMBL/GenBank/DDBJ databases">
        <title>Rhodococcus ferula Z13 complete genome.</title>
        <authorList>
            <person name="Long X."/>
            <person name="Zang M."/>
        </authorList>
    </citation>
    <scope>NUCLEOTIDE SEQUENCE</scope>
    <source>
        <strain evidence="1">Z13</strain>
    </source>
</reference>
<protein>
    <submittedName>
        <fullName evidence="1">RNA polymerase subunit sigma-24</fullName>
    </submittedName>
</protein>
<organism evidence="1 2">
    <name type="scientific">Rhodococcus sacchari</name>
    <dbReference type="NCBI Taxonomy" id="2962047"/>
    <lineage>
        <taxon>Bacteria</taxon>
        <taxon>Bacillati</taxon>
        <taxon>Actinomycetota</taxon>
        <taxon>Actinomycetes</taxon>
        <taxon>Mycobacteriales</taxon>
        <taxon>Nocardiaceae</taxon>
        <taxon>Rhodococcus</taxon>
    </lineage>
</organism>
<evidence type="ECO:0000313" key="1">
    <source>
        <dbReference type="EMBL" id="UYP18945.1"/>
    </source>
</evidence>
<accession>A0ACD4DFT1</accession>
<dbReference type="Proteomes" id="UP001156484">
    <property type="component" value="Chromosome"/>
</dbReference>
<gene>
    <name evidence="1" type="ORF">OED52_20325</name>
</gene>
<proteinExistence type="predicted"/>
<keyword evidence="2" id="KW-1185">Reference proteome</keyword>
<name>A0ACD4DFT1_9NOCA</name>
<sequence>MTTGGRGFDRGVESTATRFTTCELAWSVAAGDTAAVPALVRELHPHIVTYCRGRARLVGSPFADADRLAVEVCRTILAELAAPSGADRPFVRTAYTIAADAADTRFRYPAGSPLTHVQQEILILRTLVGLDPRQTATALALAPARVGVEQHAALSSLRVA</sequence>
<dbReference type="EMBL" id="CP107551">
    <property type="protein sequence ID" value="UYP18945.1"/>
    <property type="molecule type" value="Genomic_DNA"/>
</dbReference>
<evidence type="ECO:0000313" key="2">
    <source>
        <dbReference type="Proteomes" id="UP001156484"/>
    </source>
</evidence>